<dbReference type="PATRIC" id="fig|1094466.5.peg.2574"/>
<dbReference type="Proteomes" id="UP000007599">
    <property type="component" value="Chromosome I"/>
</dbReference>
<keyword evidence="3" id="KW-1185">Reference proteome</keyword>
<evidence type="ECO:0000256" key="1">
    <source>
        <dbReference type="SAM" id="Phobius"/>
    </source>
</evidence>
<proteinExistence type="predicted"/>
<keyword evidence="1" id="KW-1133">Transmembrane helix</keyword>
<feature type="transmembrane region" description="Helical" evidence="1">
    <location>
        <begin position="7"/>
        <end position="29"/>
    </location>
</feature>
<feature type="transmembrane region" description="Helical" evidence="1">
    <location>
        <begin position="182"/>
        <end position="201"/>
    </location>
</feature>
<name>H8XRU4_FLAIG</name>
<accession>H8XRU4</accession>
<keyword evidence="1" id="KW-0472">Membrane</keyword>
<dbReference type="KEGG" id="fin:KQS_13155"/>
<reference evidence="3" key="2">
    <citation type="submission" date="2012-03" db="EMBL/GenBank/DDBJ databases">
        <title>Complete genome sequence of Flavobacterium indicum GPTSA100-9T, isolated from warm spring water.</title>
        <authorList>
            <person name="Barbier P."/>
            <person name="Houel A."/>
            <person name="Loux V."/>
            <person name="Poulain J."/>
            <person name="Bernardet J.-F."/>
            <person name="Touchon M."/>
            <person name="Duchaud E."/>
        </authorList>
    </citation>
    <scope>NUCLEOTIDE SEQUENCE [LARGE SCALE GENOMIC DNA]</scope>
    <source>
        <strain evidence="3">DSM 17447 / CIP 109464 / GPTSA100-9</strain>
    </source>
</reference>
<feature type="transmembrane region" description="Helical" evidence="1">
    <location>
        <begin position="41"/>
        <end position="62"/>
    </location>
</feature>
<sequence>MKTNYILVPFSFVFHPIFVSIYGSLLYFIFSGNTTPTINLYITFLQIVILTVVLPLCFYLLLRILNVVSSFTEATIEERKIPIFIQLFLMYVVIKYAAVHQNYPELYHFFVGGFISSFIVLLSVMLRFKASLHMIGITSLCMFTILFTSYLQINAIYTIVCLLLCVGFVASSRLYMKAHTPIELIAGMLIGIVPQYLVWIFKI</sequence>
<dbReference type="STRING" id="1094466.KQS_13155"/>
<dbReference type="OrthoDB" id="9786064at2"/>
<dbReference type="CDD" id="cd01610">
    <property type="entry name" value="PAP2_like"/>
    <property type="match status" value="1"/>
</dbReference>
<keyword evidence="1" id="KW-0812">Transmembrane</keyword>
<reference evidence="2 3" key="1">
    <citation type="journal article" date="2012" name="J. Bacteriol.">
        <title>Complete Genome Sequence of Flavobacterium indicum GPSTA100-9T, Isolated from Warm Spring Water.</title>
        <authorList>
            <person name="Barbier P."/>
            <person name="Houel A."/>
            <person name="Loux V."/>
            <person name="Poulain J."/>
            <person name="Bernardet J.F."/>
            <person name="Touchon M."/>
            <person name="Duchaud E."/>
        </authorList>
    </citation>
    <scope>NUCLEOTIDE SEQUENCE [LARGE SCALE GENOMIC DNA]</scope>
    <source>
        <strain evidence="3">DSM 17447 / CIP 109464 / GPTSA100-9</strain>
    </source>
</reference>
<dbReference type="RefSeq" id="WP_014389646.1">
    <property type="nucleotide sequence ID" value="NC_017025.1"/>
</dbReference>
<dbReference type="EMBL" id="HE774682">
    <property type="protein sequence ID" value="CCG54528.1"/>
    <property type="molecule type" value="Genomic_DNA"/>
</dbReference>
<organism evidence="2 3">
    <name type="scientific">Flavobacterium indicum (strain DSM 17447 / CIP 109464 / GPTSA100-9)</name>
    <dbReference type="NCBI Taxonomy" id="1094466"/>
    <lineage>
        <taxon>Bacteria</taxon>
        <taxon>Pseudomonadati</taxon>
        <taxon>Bacteroidota</taxon>
        <taxon>Flavobacteriia</taxon>
        <taxon>Flavobacteriales</taxon>
        <taxon>Flavobacteriaceae</taxon>
        <taxon>Flavobacterium</taxon>
    </lineage>
</organism>
<evidence type="ECO:0000313" key="3">
    <source>
        <dbReference type="Proteomes" id="UP000007599"/>
    </source>
</evidence>
<dbReference type="HOGENOM" id="CLU_093776_2_0_10"/>
<feature type="transmembrane region" description="Helical" evidence="1">
    <location>
        <begin position="156"/>
        <end position="175"/>
    </location>
</feature>
<evidence type="ECO:0008006" key="4">
    <source>
        <dbReference type="Google" id="ProtNLM"/>
    </source>
</evidence>
<dbReference type="Gene3D" id="1.20.144.10">
    <property type="entry name" value="Phosphatidic acid phosphatase type 2/haloperoxidase"/>
    <property type="match status" value="1"/>
</dbReference>
<feature type="transmembrane region" description="Helical" evidence="1">
    <location>
        <begin position="106"/>
        <end position="125"/>
    </location>
</feature>
<feature type="transmembrane region" description="Helical" evidence="1">
    <location>
        <begin position="132"/>
        <end position="150"/>
    </location>
</feature>
<dbReference type="eggNOG" id="COG0671">
    <property type="taxonomic scope" value="Bacteria"/>
</dbReference>
<gene>
    <name evidence="2" type="ordered locus">KQS_13155</name>
</gene>
<protein>
    <recommendedName>
        <fullName evidence="4">Transmembrane protein</fullName>
    </recommendedName>
</protein>
<feature type="transmembrane region" description="Helical" evidence="1">
    <location>
        <begin position="83"/>
        <end position="100"/>
    </location>
</feature>
<evidence type="ECO:0000313" key="2">
    <source>
        <dbReference type="EMBL" id="CCG54528.1"/>
    </source>
</evidence>
<dbReference type="AlphaFoldDB" id="H8XRU4"/>